<dbReference type="PANTHER" id="PTHR42643:SF24">
    <property type="entry name" value="IONOTROPIC RECEPTOR 60A"/>
    <property type="match status" value="1"/>
</dbReference>
<dbReference type="InterPro" id="IPR052192">
    <property type="entry name" value="Insect_Ionotropic_Sensory_Rcpt"/>
</dbReference>
<evidence type="ECO:0000256" key="5">
    <source>
        <dbReference type="ARBA" id="ARBA00023136"/>
    </source>
</evidence>
<keyword evidence="7" id="KW-0325">Glycoprotein</keyword>
<evidence type="ECO:0000256" key="2">
    <source>
        <dbReference type="ARBA" id="ARBA00022475"/>
    </source>
</evidence>
<sequence length="183" mass="21752">MEDIVNNNLFVGTSDKYYESMVENSPEFFNYSEELFLDCSVNFTCWKRIRNSRDVAVLVGVQSNRSLKKTYTNKITGSSFMKELKRSFFTIKYVLLLNRGHPFFHELNSHVQYLIESGISEKINKKYENPYWDLPTKEPIQVLKLEHIVSPFMILAVGLMLSIIVFLFELRNWQFITRRNRWV</sequence>
<keyword evidence="3 8" id="KW-0812">Transmembrane</keyword>
<comment type="subcellular location">
    <subcellularLocation>
        <location evidence="1">Cell membrane</location>
        <topology evidence="1">Multi-pass membrane protein</topology>
    </subcellularLocation>
</comment>
<dbReference type="PANTHER" id="PTHR42643">
    <property type="entry name" value="IONOTROPIC RECEPTOR 20A-RELATED"/>
    <property type="match status" value="1"/>
</dbReference>
<evidence type="ECO:0000256" key="3">
    <source>
        <dbReference type="ARBA" id="ARBA00022692"/>
    </source>
</evidence>
<accession>A0AAW1U3Q8</accession>
<reference evidence="9 10" key="1">
    <citation type="submission" date="2023-03" db="EMBL/GenBank/DDBJ databases">
        <title>Genome insight into feeding habits of ladybird beetles.</title>
        <authorList>
            <person name="Li H.-S."/>
            <person name="Huang Y.-H."/>
            <person name="Pang H."/>
        </authorList>
    </citation>
    <scope>NUCLEOTIDE SEQUENCE [LARGE SCALE GENOMIC DNA]</scope>
    <source>
        <strain evidence="9">SYSU_2023b</strain>
        <tissue evidence="9">Whole body</tissue>
    </source>
</reference>
<keyword evidence="2" id="KW-1003">Cell membrane</keyword>
<evidence type="ECO:0000256" key="6">
    <source>
        <dbReference type="ARBA" id="ARBA00023170"/>
    </source>
</evidence>
<organism evidence="9 10">
    <name type="scientific">Henosepilachna vigintioctopunctata</name>
    <dbReference type="NCBI Taxonomy" id="420089"/>
    <lineage>
        <taxon>Eukaryota</taxon>
        <taxon>Metazoa</taxon>
        <taxon>Ecdysozoa</taxon>
        <taxon>Arthropoda</taxon>
        <taxon>Hexapoda</taxon>
        <taxon>Insecta</taxon>
        <taxon>Pterygota</taxon>
        <taxon>Neoptera</taxon>
        <taxon>Endopterygota</taxon>
        <taxon>Coleoptera</taxon>
        <taxon>Polyphaga</taxon>
        <taxon>Cucujiformia</taxon>
        <taxon>Coccinelloidea</taxon>
        <taxon>Coccinellidae</taxon>
        <taxon>Epilachninae</taxon>
        <taxon>Epilachnini</taxon>
        <taxon>Henosepilachna</taxon>
    </lineage>
</organism>
<protein>
    <submittedName>
        <fullName evidence="9">Uncharacterized protein</fullName>
    </submittedName>
</protein>
<evidence type="ECO:0000256" key="8">
    <source>
        <dbReference type="SAM" id="Phobius"/>
    </source>
</evidence>
<name>A0AAW1U3Q8_9CUCU</name>
<comment type="caution">
    <text evidence="9">The sequence shown here is derived from an EMBL/GenBank/DDBJ whole genome shotgun (WGS) entry which is preliminary data.</text>
</comment>
<dbReference type="AlphaFoldDB" id="A0AAW1U3Q8"/>
<gene>
    <name evidence="9" type="ORF">WA026_007665</name>
</gene>
<evidence type="ECO:0000256" key="1">
    <source>
        <dbReference type="ARBA" id="ARBA00004651"/>
    </source>
</evidence>
<keyword evidence="10" id="KW-1185">Reference proteome</keyword>
<evidence type="ECO:0000313" key="9">
    <source>
        <dbReference type="EMBL" id="KAK9875274.1"/>
    </source>
</evidence>
<evidence type="ECO:0000256" key="4">
    <source>
        <dbReference type="ARBA" id="ARBA00022989"/>
    </source>
</evidence>
<evidence type="ECO:0000256" key="7">
    <source>
        <dbReference type="ARBA" id="ARBA00023180"/>
    </source>
</evidence>
<keyword evidence="5 8" id="KW-0472">Membrane</keyword>
<dbReference type="EMBL" id="JARQZJ010000033">
    <property type="protein sequence ID" value="KAK9875274.1"/>
    <property type="molecule type" value="Genomic_DNA"/>
</dbReference>
<feature type="transmembrane region" description="Helical" evidence="8">
    <location>
        <begin position="148"/>
        <end position="170"/>
    </location>
</feature>
<keyword evidence="6" id="KW-0675">Receptor</keyword>
<dbReference type="Proteomes" id="UP001431783">
    <property type="component" value="Unassembled WGS sequence"/>
</dbReference>
<keyword evidence="4 8" id="KW-1133">Transmembrane helix</keyword>
<dbReference type="GO" id="GO:0005886">
    <property type="term" value="C:plasma membrane"/>
    <property type="evidence" value="ECO:0007669"/>
    <property type="project" value="UniProtKB-SubCell"/>
</dbReference>
<evidence type="ECO:0000313" key="10">
    <source>
        <dbReference type="Proteomes" id="UP001431783"/>
    </source>
</evidence>
<proteinExistence type="predicted"/>